<keyword evidence="1" id="KW-1133">Transmembrane helix</keyword>
<feature type="transmembrane region" description="Helical" evidence="1">
    <location>
        <begin position="51"/>
        <end position="73"/>
    </location>
</feature>
<keyword evidence="1" id="KW-0472">Membrane</keyword>
<proteinExistence type="predicted"/>
<dbReference type="EMBL" id="CP036287">
    <property type="protein sequence ID" value="QDU65818.1"/>
    <property type="molecule type" value="Genomic_DNA"/>
</dbReference>
<dbReference type="InterPro" id="IPR007498">
    <property type="entry name" value="PqiA-like"/>
</dbReference>
<evidence type="ECO:0000313" key="2">
    <source>
        <dbReference type="EMBL" id="QDU65818.1"/>
    </source>
</evidence>
<feature type="transmembrane region" description="Helical" evidence="1">
    <location>
        <begin position="99"/>
        <end position="123"/>
    </location>
</feature>
<dbReference type="Pfam" id="PF04403">
    <property type="entry name" value="PqiA"/>
    <property type="match status" value="1"/>
</dbReference>
<name>A0A518BFS1_9BACT</name>
<evidence type="ECO:0000313" key="3">
    <source>
        <dbReference type="Proteomes" id="UP000316921"/>
    </source>
</evidence>
<reference evidence="2 3" key="1">
    <citation type="submission" date="2019-02" db="EMBL/GenBank/DDBJ databases">
        <title>Deep-cultivation of Planctomycetes and their phenomic and genomic characterization uncovers novel biology.</title>
        <authorList>
            <person name="Wiegand S."/>
            <person name="Jogler M."/>
            <person name="Boedeker C."/>
            <person name="Pinto D."/>
            <person name="Vollmers J."/>
            <person name="Rivas-Marin E."/>
            <person name="Kohn T."/>
            <person name="Peeters S.H."/>
            <person name="Heuer A."/>
            <person name="Rast P."/>
            <person name="Oberbeckmann S."/>
            <person name="Bunk B."/>
            <person name="Jeske O."/>
            <person name="Meyerdierks A."/>
            <person name="Storesund J.E."/>
            <person name="Kallscheuer N."/>
            <person name="Luecker S."/>
            <person name="Lage O.M."/>
            <person name="Pohl T."/>
            <person name="Merkel B.J."/>
            <person name="Hornburger P."/>
            <person name="Mueller R.-W."/>
            <person name="Bruemmer F."/>
            <person name="Labrenz M."/>
            <person name="Spormann A.M."/>
            <person name="Op den Camp H."/>
            <person name="Overmann J."/>
            <person name="Amann R."/>
            <person name="Jetten M.S.M."/>
            <person name="Mascher T."/>
            <person name="Medema M.H."/>
            <person name="Devos D.P."/>
            <person name="Kaster A.-K."/>
            <person name="Ovreas L."/>
            <person name="Rohde M."/>
            <person name="Galperin M.Y."/>
            <person name="Jogler C."/>
        </authorList>
    </citation>
    <scope>NUCLEOTIDE SEQUENCE [LARGE SCALE GENOMIC DNA]</scope>
    <source>
        <strain evidence="2 3">Pla133</strain>
    </source>
</reference>
<dbReference type="Proteomes" id="UP000316921">
    <property type="component" value="Chromosome"/>
</dbReference>
<organism evidence="2 3">
    <name type="scientific">Engelhardtia mirabilis</name>
    <dbReference type="NCBI Taxonomy" id="2528011"/>
    <lineage>
        <taxon>Bacteria</taxon>
        <taxon>Pseudomonadati</taxon>
        <taxon>Planctomycetota</taxon>
        <taxon>Planctomycetia</taxon>
        <taxon>Planctomycetia incertae sedis</taxon>
        <taxon>Engelhardtia</taxon>
    </lineage>
</organism>
<gene>
    <name evidence="2" type="primary">pqiA</name>
    <name evidence="2" type="ORF">Pla133_08840</name>
</gene>
<dbReference type="KEGG" id="pbap:Pla133_08840"/>
<dbReference type="AlphaFoldDB" id="A0A518BFS1"/>
<feature type="transmembrane region" description="Helical" evidence="1">
    <location>
        <begin position="144"/>
        <end position="163"/>
    </location>
</feature>
<keyword evidence="3" id="KW-1185">Reference proteome</keyword>
<feature type="transmembrane region" description="Helical" evidence="1">
    <location>
        <begin position="175"/>
        <end position="194"/>
    </location>
</feature>
<sequence length="212" mass="21991">MTPAPAEAELRACPCCGLPQWVPQVEARLEARCPRCRTPFAPASGRSARNAWAAAAAGSALLVYPLAVGLPILEIERFGHAKASSVGAGAVALLHEGAFLAGAAVLVCSVVFPLLKLAGILAVTAAPERLTSHARARTWHFVEFVGRWGMLDVLLVALLVAMLKLGDLVKVTPGPGLAAFTVLVGLSLLASACYDPHALWNSAQGGDRDPSA</sequence>
<evidence type="ECO:0000256" key="1">
    <source>
        <dbReference type="SAM" id="Phobius"/>
    </source>
</evidence>
<accession>A0A518BFS1</accession>
<keyword evidence="1" id="KW-0812">Transmembrane</keyword>
<protein>
    <submittedName>
        <fullName evidence="2">Paraquat-inducible protein A</fullName>
    </submittedName>
</protein>